<dbReference type="SMART" id="SM00418">
    <property type="entry name" value="HTH_ARSR"/>
    <property type="match status" value="1"/>
</dbReference>
<reference evidence="2 3" key="1">
    <citation type="submission" date="2020-08" db="EMBL/GenBank/DDBJ databases">
        <title>Genomic Encyclopedia of Type Strains, Phase III (KMG-III): the genomes of soil and plant-associated and newly described type strains.</title>
        <authorList>
            <person name="Whitman W."/>
        </authorList>
    </citation>
    <scope>NUCLEOTIDE SEQUENCE [LARGE SCALE GENOMIC DNA]</scope>
    <source>
        <strain evidence="2 3">CECT 8840</strain>
    </source>
</reference>
<dbReference type="Gene3D" id="1.10.10.10">
    <property type="entry name" value="Winged helix-like DNA-binding domain superfamily/Winged helix DNA-binding domain"/>
    <property type="match status" value="1"/>
</dbReference>
<dbReference type="PANTHER" id="PTHR38600:SF2">
    <property type="entry name" value="SLL0088 PROTEIN"/>
    <property type="match status" value="1"/>
</dbReference>
<dbReference type="PROSITE" id="PS50987">
    <property type="entry name" value="HTH_ARSR_2"/>
    <property type="match status" value="1"/>
</dbReference>
<dbReference type="PRINTS" id="PR00778">
    <property type="entry name" value="HTHARSR"/>
</dbReference>
<comment type="caution">
    <text evidence="2">The sequence shown here is derived from an EMBL/GenBank/DDBJ whole genome shotgun (WGS) entry which is preliminary data.</text>
</comment>
<proteinExistence type="predicted"/>
<gene>
    <name evidence="2" type="ORF">FHS44_006914</name>
</gene>
<dbReference type="InterPro" id="IPR011991">
    <property type="entry name" value="ArsR-like_HTH"/>
</dbReference>
<evidence type="ECO:0000313" key="3">
    <source>
        <dbReference type="Proteomes" id="UP000552644"/>
    </source>
</evidence>
<accession>A0A7W7VRU7</accession>
<dbReference type="RefSeq" id="WP_184722597.1">
    <property type="nucleotide sequence ID" value="NZ_JACHJP010000011.1"/>
</dbReference>
<dbReference type="NCBIfam" id="NF033788">
    <property type="entry name" value="HTH_metalloreg"/>
    <property type="match status" value="1"/>
</dbReference>
<organism evidence="2 3">
    <name type="scientific">Streptosporangium saharense</name>
    <dbReference type="NCBI Taxonomy" id="1706840"/>
    <lineage>
        <taxon>Bacteria</taxon>
        <taxon>Bacillati</taxon>
        <taxon>Actinomycetota</taxon>
        <taxon>Actinomycetes</taxon>
        <taxon>Streptosporangiales</taxon>
        <taxon>Streptosporangiaceae</taxon>
        <taxon>Streptosporangium</taxon>
    </lineage>
</organism>
<name>A0A7W7VRU7_9ACTN</name>
<evidence type="ECO:0000313" key="2">
    <source>
        <dbReference type="EMBL" id="MBB4919770.1"/>
    </source>
</evidence>
<dbReference type="Pfam" id="PF12840">
    <property type="entry name" value="HTH_20"/>
    <property type="match status" value="1"/>
</dbReference>
<feature type="domain" description="HTH arsR-type" evidence="1">
    <location>
        <begin position="1"/>
        <end position="93"/>
    </location>
</feature>
<sequence length="111" mass="12537">MVQREVLDRAFAALSDGTRRDILVRLGEGPATVSQLAERAGITVTGLAKHVKVLEEAGLVATEKVGRVRQCRLGPERLTDVTAWIDLYRRLWERRMDGLDLYFTLRKGTEK</sequence>
<dbReference type="AlphaFoldDB" id="A0A7W7VRU7"/>
<keyword evidence="3" id="KW-1185">Reference proteome</keyword>
<dbReference type="PANTHER" id="PTHR38600">
    <property type="entry name" value="TRANSCRIPTIONAL REGULATORY PROTEIN"/>
    <property type="match status" value="1"/>
</dbReference>
<protein>
    <submittedName>
        <fullName evidence="2">DNA-binding transcriptional ArsR family regulator</fullName>
    </submittedName>
</protein>
<dbReference type="GO" id="GO:0003677">
    <property type="term" value="F:DNA binding"/>
    <property type="evidence" value="ECO:0007669"/>
    <property type="project" value="UniProtKB-KW"/>
</dbReference>
<dbReference type="GO" id="GO:0003700">
    <property type="term" value="F:DNA-binding transcription factor activity"/>
    <property type="evidence" value="ECO:0007669"/>
    <property type="project" value="InterPro"/>
</dbReference>
<dbReference type="InterPro" id="IPR001845">
    <property type="entry name" value="HTH_ArsR_DNA-bd_dom"/>
</dbReference>
<dbReference type="Proteomes" id="UP000552644">
    <property type="component" value="Unassembled WGS sequence"/>
</dbReference>
<dbReference type="InterPro" id="IPR036388">
    <property type="entry name" value="WH-like_DNA-bd_sf"/>
</dbReference>
<dbReference type="CDD" id="cd00090">
    <property type="entry name" value="HTH_ARSR"/>
    <property type="match status" value="1"/>
</dbReference>
<dbReference type="EMBL" id="JACHJP010000011">
    <property type="protein sequence ID" value="MBB4919770.1"/>
    <property type="molecule type" value="Genomic_DNA"/>
</dbReference>
<dbReference type="InterPro" id="IPR036390">
    <property type="entry name" value="WH_DNA-bd_sf"/>
</dbReference>
<evidence type="ECO:0000259" key="1">
    <source>
        <dbReference type="PROSITE" id="PS50987"/>
    </source>
</evidence>
<dbReference type="SUPFAM" id="SSF46785">
    <property type="entry name" value="Winged helix' DNA-binding domain"/>
    <property type="match status" value="1"/>
</dbReference>
<keyword evidence="2" id="KW-0238">DNA-binding</keyword>